<feature type="region of interest" description="Disordered" evidence="2">
    <location>
        <begin position="389"/>
        <end position="410"/>
    </location>
</feature>
<dbReference type="GO" id="GO:0030313">
    <property type="term" value="C:cell envelope"/>
    <property type="evidence" value="ECO:0007669"/>
    <property type="project" value="UniProtKB-SubCell"/>
</dbReference>
<feature type="compositionally biased region" description="Low complexity" evidence="2">
    <location>
        <begin position="394"/>
        <end position="410"/>
    </location>
</feature>
<feature type="transmembrane region" description="Helical" evidence="3">
    <location>
        <begin position="1893"/>
        <end position="1913"/>
    </location>
</feature>
<evidence type="ECO:0000256" key="3">
    <source>
        <dbReference type="SAM" id="Phobius"/>
    </source>
</evidence>
<dbReference type="InterPro" id="IPR042229">
    <property type="entry name" value="Listeria/Bacterioides_rpt_sf"/>
</dbReference>
<evidence type="ECO:0000256" key="2">
    <source>
        <dbReference type="SAM" id="MobiDB-lite"/>
    </source>
</evidence>
<dbReference type="EMBL" id="JGZN01000016">
    <property type="protein sequence ID" value="KFI91254.1"/>
    <property type="molecule type" value="Genomic_DNA"/>
</dbReference>
<dbReference type="InterPro" id="IPR013378">
    <property type="entry name" value="InlB-like_B-rpt"/>
</dbReference>
<comment type="subcellular location">
    <subcellularLocation>
        <location evidence="1">Cell envelope</location>
    </subcellularLocation>
</comment>
<organism evidence="4 5">
    <name type="scientific">Bifidobacterium saguini DSM 23967</name>
    <dbReference type="NCBI Taxonomy" id="1437607"/>
    <lineage>
        <taxon>Bacteria</taxon>
        <taxon>Bacillati</taxon>
        <taxon>Actinomycetota</taxon>
        <taxon>Actinomycetes</taxon>
        <taxon>Bifidobacteriales</taxon>
        <taxon>Bifidobacteriaceae</taxon>
        <taxon>Bifidobacterium</taxon>
    </lineage>
</organism>
<name>A0A087D6V4_9BIFI</name>
<evidence type="ECO:0000313" key="4">
    <source>
        <dbReference type="EMBL" id="KFI91254.1"/>
    </source>
</evidence>
<dbReference type="NCBIfam" id="TIGR02543">
    <property type="entry name" value="List_Bact_rpt"/>
    <property type="match status" value="1"/>
</dbReference>
<dbReference type="Proteomes" id="UP000029066">
    <property type="component" value="Unassembled WGS sequence"/>
</dbReference>
<feature type="region of interest" description="Disordered" evidence="2">
    <location>
        <begin position="198"/>
        <end position="221"/>
    </location>
</feature>
<feature type="compositionally biased region" description="Polar residues" evidence="2">
    <location>
        <begin position="474"/>
        <end position="485"/>
    </location>
</feature>
<feature type="region of interest" description="Disordered" evidence="2">
    <location>
        <begin position="468"/>
        <end position="493"/>
    </location>
</feature>
<sequence length="1937" mass="207556">MYDTFNDARAWRDWTGFNASRFGWTSDQEGGQPQGNGLTDHKGSVELQRDSATGNTYAEIVGSEINKSILQRIDTRNNTDAVYTIRFDHAALSSEHADSMQALVNGKPVEVTRVTSNLAGDPTGWRGTDIVTHATNGNRFHHDGQWATYEGQVTIPANTPVSTFSFKALNNVDPSKGNLIDNLTFTIAYKLDYDANGGAKSDASRISSKTTGESAETTGKVKTIQDSSSLPANAVAVADAGHENLVNGDFEYPADAAKGVDNPVWTAITPDGKRYTGCVTDQWQPISGFDKSRFGWSSSQTSGSYQGCGVNQRAAGAVELQVDNDGNQYAELTAAQAGTAIYQDVATTPGVAYTWTLKHASLTGEHADSMQVLIGQPGHETAQEAERVTSNGHGDTTGPVGTTITTKTTNTDSLDHADQWETYTGTYVATSTTTRFTFKSLSDWSQVKGNLLDDVSFKTAYKLNYQGNGGEGETPSSSKADSTQPAAFKSANAKTNGTVKPIADKTVKVPSYDLETSDVPGQYRDFILDTTKVKLSDVKFASGQWLETTYQGHDAYWPLTGDAYLTIPNVGSWTNPQGASHTIDATVSLASWNGGYVGDWNGHDFWLFAEQRSDDIPSKVTKALGGVDTSKRSGNSWTVRFTYSDGTPVPDTFKGVTGFNDLDGQDANPSIPFEGVELLSGFDGAYKTRDAELVSYGTNGYAGYKRDAGDESNLDGEIQVRHRLAATWTGASFTFGYNMDASYHGNAKTTFGVPVTRTQVLTYNGNGGTGKVPSHTDSDMVETANAKTNGTVRLAADSTGKVPVYDLESTDVPGQYRDFILDTTKTRLADARFDSDWVTSKDESGGNLYWPTRLGASVTLPDVGSWTDPQGVSHRINATLALKEWNGGNIGQLNSFDANNKIVGDGLFWINVVYRNDDVPAQVRRSLGGIDMSRRVGCQWTVSFTYEDGTSVPDSFHGVTGFNDLDGWDAQPDLAFEGVQLVGGFDGAYKTRDAELAAYGTNGWAGITRSVDESDLNGEQQVKHRLAATWTGASFTFSYDLKNPAGRTDGVHMTFGAPVTRSQVLTYKANGGTGKLPSHTTADSVEPAASTTVGTVKPIAGKSVSETPMALYDSTTEQADGSRQRTITRSDGSVRVETIDASTDTVAGCQVYYPAGTKITLATMEKDSDCWDSSMISKDHRTFYGWSANTDANDQDVPVTDTMDRATLDANKATEITMPARAKTVYALWAIDPTLTYDVNAPTGTTAPKAPEPQEVAYDTAAANASGWSEGETTRIPGYRFDGWYTSVDGNTKYDFASKLTSDTTIYAHWTPIGYTVHYEPNGGTGTMSDQPFTFDVPQNLTANAFTRDGWTFAGWKRQDTKDSYTDGQQVTNLTTTPDDTVTMLAQWTANPAGIHYEANPPAGNTANGEGTPDWTGVTGDTPSIGAIGWTTDGYTFTGWNTSPDGKGDSYAPGTTWNASGTLTLYAQWSAGEASLSYDGNGATGGGTAAQTGRTDEKVKVQANGFTRDGWTFTGWNTSADGKGTKVAEGADWTLKGHATLYAQWTAMKQTLTYDGNGATSGDTQPQNGVTGQTITTRSNGFTRDGYSFVRWDTGKDGDGTGYKENADYVMQPANNVLYAIWQADPASIVYKPCPTTGVDGGTPDTTGVTGQSVQLAENGFTRAGYTFQGWTTKCEAGNPTSPDAIVPPGTKLILTPGETPYYPVWKANPAHLVYQPNGGSGDAKTVDGVVDQTVTTIANPYQRTGYTFTGWNTSADGKGTQIGENADYTLTADEKAVPANTHVLYAQWTINTTTLHFDPNGGVGIGLEDLTGDALTTLTIPADYGKGKVTRPGFRFTGWSLEKTPADDTDLLQPGEGQVNLPAEGTVTVYAQWTPELTTLPYTGGRVRIPTIGLWITGMGLILMLGALTPLMRLHATASRRRNGRHTPNTGGRHAA</sequence>
<keyword evidence="3" id="KW-0472">Membrane</keyword>
<feature type="compositionally biased region" description="Polar residues" evidence="2">
    <location>
        <begin position="23"/>
        <end position="37"/>
    </location>
</feature>
<dbReference type="Gene3D" id="2.60.40.4270">
    <property type="entry name" value="Listeria-Bacteroides repeat domain"/>
    <property type="match status" value="8"/>
</dbReference>
<comment type="caution">
    <text evidence="4">The sequence shown here is derived from an EMBL/GenBank/DDBJ whole genome shotgun (WGS) entry which is preliminary data.</text>
</comment>
<keyword evidence="3" id="KW-0812">Transmembrane</keyword>
<dbReference type="Pfam" id="PF09479">
    <property type="entry name" value="Flg_new"/>
    <property type="match status" value="7"/>
</dbReference>
<feature type="region of interest" description="Disordered" evidence="2">
    <location>
        <begin position="23"/>
        <end position="42"/>
    </location>
</feature>
<keyword evidence="3" id="KW-1133">Transmembrane helix</keyword>
<reference evidence="4 5" key="1">
    <citation type="submission" date="2014-03" db="EMBL/GenBank/DDBJ databases">
        <title>Genomics of Bifidobacteria.</title>
        <authorList>
            <person name="Ventura M."/>
            <person name="Milani C."/>
            <person name="Lugli G.A."/>
        </authorList>
    </citation>
    <scope>NUCLEOTIDE SEQUENCE [LARGE SCALE GENOMIC DNA]</scope>
    <source>
        <strain evidence="4 5">DSM 23967</strain>
    </source>
</reference>
<gene>
    <name evidence="4" type="ORF">BISA_1852</name>
</gene>
<evidence type="ECO:0000313" key="5">
    <source>
        <dbReference type="Proteomes" id="UP000029066"/>
    </source>
</evidence>
<proteinExistence type="predicted"/>
<dbReference type="STRING" id="1437607.BISA_1852"/>
<accession>A0A087D6V4</accession>
<feature type="compositionally biased region" description="Polar residues" evidence="2">
    <location>
        <begin position="204"/>
        <end position="217"/>
    </location>
</feature>
<protein>
    <submittedName>
        <fullName evidence="4">Repeat, TIGR02543 family</fullName>
    </submittedName>
</protein>
<evidence type="ECO:0000256" key="1">
    <source>
        <dbReference type="ARBA" id="ARBA00004196"/>
    </source>
</evidence>